<dbReference type="InterPro" id="IPR000192">
    <property type="entry name" value="Aminotrans_V_dom"/>
</dbReference>
<dbReference type="PIRSF" id="PIRSF000524">
    <property type="entry name" value="SPT"/>
    <property type="match status" value="1"/>
</dbReference>
<accession>A0ABQ5VRI2</accession>
<comment type="similarity">
    <text evidence="2">Belongs to the class-V pyridoxal-phosphate-dependent aminotransferase family.</text>
</comment>
<dbReference type="Pfam" id="PF00266">
    <property type="entry name" value="Aminotran_5"/>
    <property type="match status" value="1"/>
</dbReference>
<comment type="caution">
    <text evidence="5">The sequence shown here is derived from an EMBL/GenBank/DDBJ whole genome shotgun (WGS) entry which is preliminary data.</text>
</comment>
<evidence type="ECO:0000256" key="2">
    <source>
        <dbReference type="ARBA" id="ARBA00009236"/>
    </source>
</evidence>
<name>A0ABQ5VRI2_9RHOB</name>
<proteinExistence type="inferred from homology"/>
<dbReference type="SUPFAM" id="SSF53383">
    <property type="entry name" value="PLP-dependent transferases"/>
    <property type="match status" value="1"/>
</dbReference>
<dbReference type="Gene3D" id="3.40.640.10">
    <property type="entry name" value="Type I PLP-dependent aspartate aminotransferase-like (Major domain)"/>
    <property type="match status" value="1"/>
</dbReference>
<protein>
    <submittedName>
        <fullName evidence="5">Septum site-determining protein</fullName>
    </submittedName>
</protein>
<keyword evidence="3" id="KW-0663">Pyridoxal phosphate</keyword>
<dbReference type="PANTHER" id="PTHR21152:SF40">
    <property type="entry name" value="ALANINE--GLYOXYLATE AMINOTRANSFERASE"/>
    <property type="match status" value="1"/>
</dbReference>
<feature type="domain" description="Aminotransferase class V" evidence="4">
    <location>
        <begin position="73"/>
        <end position="323"/>
    </location>
</feature>
<dbReference type="InterPro" id="IPR015421">
    <property type="entry name" value="PyrdxlP-dep_Trfase_major"/>
</dbReference>
<gene>
    <name evidence="5" type="ORF">GCM10007939_01640</name>
</gene>
<evidence type="ECO:0000256" key="3">
    <source>
        <dbReference type="ARBA" id="ARBA00022898"/>
    </source>
</evidence>
<dbReference type="InterPro" id="IPR015422">
    <property type="entry name" value="PyrdxlP-dep_Trfase_small"/>
</dbReference>
<organism evidence="5 6">
    <name type="scientific">Amylibacter marinus</name>
    <dbReference type="NCBI Taxonomy" id="1475483"/>
    <lineage>
        <taxon>Bacteria</taxon>
        <taxon>Pseudomonadati</taxon>
        <taxon>Pseudomonadota</taxon>
        <taxon>Alphaproteobacteria</taxon>
        <taxon>Rhodobacterales</taxon>
        <taxon>Paracoccaceae</taxon>
        <taxon>Amylibacter</taxon>
    </lineage>
</organism>
<dbReference type="EMBL" id="BSNN01000002">
    <property type="protein sequence ID" value="GLQ33881.1"/>
    <property type="molecule type" value="Genomic_DNA"/>
</dbReference>
<dbReference type="Gene3D" id="3.90.1150.10">
    <property type="entry name" value="Aspartate Aminotransferase, domain 1"/>
    <property type="match status" value="1"/>
</dbReference>
<dbReference type="InterPro" id="IPR015424">
    <property type="entry name" value="PyrdxlP-dep_Trfase"/>
</dbReference>
<dbReference type="PANTHER" id="PTHR21152">
    <property type="entry name" value="AMINOTRANSFERASE CLASS V"/>
    <property type="match status" value="1"/>
</dbReference>
<sequence length="401" mass="43561">MTLDNGRKLLAIPGPSVVPDRVLNAMHQPSPNIYYGPLKEMIEGMIPDLKQLAGTTGDVVFYITNGHGTWEAALSNTVAAGEKVLVLGTGPFALGWGAVAQTLGIEIEVIDFGKQSSVDIAQVETRLLADKNNDIKAILVVQTDTSTSVRNDISALGQAIRATGHPALYMVDCMASLGTEPHFMDEWLVDVMVSGCQKGLMVPAGMGFVFLNNRAHAARREMDRVSYYWDWAPRVAPEMLYQRFAGTPPTHHLMGLREALDMILIEEGLENVWTRHRVFAQAIWAAVDSWGSAGRMWLNIKEPDKRSFAVTSITTSHFDGGKIRDWCENVAGVTLGIGLGMADAKSPEFENYFRIGHMGHMNVPMILGTLGTIDAALKALDIPHGAGALEAANHVIATASR</sequence>
<keyword evidence="6" id="KW-1185">Reference proteome</keyword>
<evidence type="ECO:0000259" key="4">
    <source>
        <dbReference type="Pfam" id="PF00266"/>
    </source>
</evidence>
<comment type="cofactor">
    <cofactor evidence="1">
        <name>pyridoxal 5'-phosphate</name>
        <dbReference type="ChEBI" id="CHEBI:597326"/>
    </cofactor>
</comment>
<dbReference type="RefSeq" id="WP_284375228.1">
    <property type="nucleotide sequence ID" value="NZ_BSNN01000002.1"/>
</dbReference>
<dbReference type="InterPro" id="IPR024169">
    <property type="entry name" value="SP_NH2Trfase/AEP_transaminase"/>
</dbReference>
<evidence type="ECO:0000256" key="1">
    <source>
        <dbReference type="ARBA" id="ARBA00001933"/>
    </source>
</evidence>
<reference evidence="6" key="1">
    <citation type="journal article" date="2019" name="Int. J. Syst. Evol. Microbiol.">
        <title>The Global Catalogue of Microorganisms (GCM) 10K type strain sequencing project: providing services to taxonomists for standard genome sequencing and annotation.</title>
        <authorList>
            <consortium name="The Broad Institute Genomics Platform"/>
            <consortium name="The Broad Institute Genome Sequencing Center for Infectious Disease"/>
            <person name="Wu L."/>
            <person name="Ma J."/>
        </authorList>
    </citation>
    <scope>NUCLEOTIDE SEQUENCE [LARGE SCALE GENOMIC DNA]</scope>
    <source>
        <strain evidence="6">NBRC 110140</strain>
    </source>
</reference>
<dbReference type="Proteomes" id="UP001156694">
    <property type="component" value="Unassembled WGS sequence"/>
</dbReference>
<evidence type="ECO:0000313" key="5">
    <source>
        <dbReference type="EMBL" id="GLQ33881.1"/>
    </source>
</evidence>
<evidence type="ECO:0000313" key="6">
    <source>
        <dbReference type="Proteomes" id="UP001156694"/>
    </source>
</evidence>